<protein>
    <submittedName>
        <fullName evidence="6">Tyrosine-type recombinase/integrase</fullName>
    </submittedName>
</protein>
<gene>
    <name evidence="6" type="ORF">J5V48_07220</name>
</gene>
<dbReference type="CDD" id="cd00801">
    <property type="entry name" value="INT_P4_C"/>
    <property type="match status" value="1"/>
</dbReference>
<feature type="domain" description="Tyr recombinase" evidence="5">
    <location>
        <begin position="192"/>
        <end position="369"/>
    </location>
</feature>
<dbReference type="SUPFAM" id="SSF56349">
    <property type="entry name" value="DNA breaking-rejoining enzymes"/>
    <property type="match status" value="1"/>
</dbReference>
<evidence type="ECO:0000256" key="4">
    <source>
        <dbReference type="ARBA" id="ARBA00023172"/>
    </source>
</evidence>
<dbReference type="InterPro" id="IPR025166">
    <property type="entry name" value="Integrase_DNA_bind_dom"/>
</dbReference>
<dbReference type="Gene3D" id="1.10.150.130">
    <property type="match status" value="1"/>
</dbReference>
<dbReference type="Pfam" id="PF13356">
    <property type="entry name" value="Arm-DNA-bind_3"/>
    <property type="match status" value="1"/>
</dbReference>
<dbReference type="Pfam" id="PF00589">
    <property type="entry name" value="Phage_integrase"/>
    <property type="match status" value="1"/>
</dbReference>
<organism evidence="6 7">
    <name type="scientific">Succinivibrio faecicola</name>
    <dbReference type="NCBI Taxonomy" id="2820300"/>
    <lineage>
        <taxon>Bacteria</taxon>
        <taxon>Pseudomonadati</taxon>
        <taxon>Pseudomonadota</taxon>
        <taxon>Gammaproteobacteria</taxon>
        <taxon>Aeromonadales</taxon>
        <taxon>Succinivibrionaceae</taxon>
        <taxon>Succinivibrio</taxon>
    </lineage>
</organism>
<evidence type="ECO:0000256" key="2">
    <source>
        <dbReference type="ARBA" id="ARBA00022908"/>
    </source>
</evidence>
<proteinExistence type="inferred from homology"/>
<dbReference type="InterPro" id="IPR002104">
    <property type="entry name" value="Integrase_catalytic"/>
</dbReference>
<dbReference type="InterPro" id="IPR010998">
    <property type="entry name" value="Integrase_recombinase_N"/>
</dbReference>
<evidence type="ECO:0000313" key="7">
    <source>
        <dbReference type="Proteomes" id="UP000731465"/>
    </source>
</evidence>
<dbReference type="PROSITE" id="PS51898">
    <property type="entry name" value="TYR_RECOMBINASE"/>
    <property type="match status" value="1"/>
</dbReference>
<dbReference type="Gene3D" id="1.10.443.10">
    <property type="entry name" value="Intergrase catalytic core"/>
    <property type="match status" value="1"/>
</dbReference>
<evidence type="ECO:0000256" key="1">
    <source>
        <dbReference type="ARBA" id="ARBA00008857"/>
    </source>
</evidence>
<evidence type="ECO:0000313" key="6">
    <source>
        <dbReference type="EMBL" id="MBW7570680.1"/>
    </source>
</evidence>
<keyword evidence="2" id="KW-0229">DNA integration</keyword>
<sequence length="395" mass="45709">MTPIQFNALAKKAKDTAKKINHTVEQNLFIRIAPTGTATWYAKAKQNNKTLNKCLGNYPAVSVAMARQAKKEWIKTISVIPDISANASYTVREAFNDWYDKKKLVARSFEYMKLRVERHILPIFGDIQLKDLTAYALITAWKPLEDKGQVETLRKLCDYVKDMAIFVQNTGRLEDMHDLTHIKVNYPRKQAEHLAAVTPKELPELFYALECKPRVYGVVWNAMLTQFYTLSRPGEIAEMKWDWIDFDNEVIRFPAEIMKTGRVHEVPMSKQLKILLQSMPQVYDYVFVSDHTKHKGEPINRESVRLMFSKAGLGGIQTAHGIRSIGATWLAEQGYREDVAEMCLAHSSDNQVRKAYQRSDFLEKRRPLMQDWCDYVDQCRAEAHEKIRKELTKQS</sequence>
<comment type="similarity">
    <text evidence="1">Belongs to the 'phage' integrase family.</text>
</comment>
<keyword evidence="3" id="KW-0238">DNA-binding</keyword>
<accession>A0ABS7DII9</accession>
<dbReference type="PANTHER" id="PTHR30629">
    <property type="entry name" value="PROPHAGE INTEGRASE"/>
    <property type="match status" value="1"/>
</dbReference>
<name>A0ABS7DII9_9GAMM</name>
<keyword evidence="4" id="KW-0233">DNA recombination</keyword>
<keyword evidence="7" id="KW-1185">Reference proteome</keyword>
<dbReference type="InterPro" id="IPR011010">
    <property type="entry name" value="DNA_brk_join_enz"/>
</dbReference>
<reference evidence="6 7" key="1">
    <citation type="submission" date="2021-03" db="EMBL/GenBank/DDBJ databases">
        <title>Succinivibrio sp. nov. isolated from feces of cow.</title>
        <authorList>
            <person name="Choi J.-Y."/>
        </authorList>
    </citation>
    <scope>NUCLEOTIDE SEQUENCE [LARGE SCALE GENOMIC DNA]</scope>
    <source>
        <strain evidence="6 7">AGMB01872</strain>
    </source>
</reference>
<dbReference type="InterPro" id="IPR013762">
    <property type="entry name" value="Integrase-like_cat_sf"/>
</dbReference>
<dbReference type="PANTHER" id="PTHR30629:SF6">
    <property type="entry name" value="PROPHAGE INTEGRASE INTA-RELATED"/>
    <property type="match status" value="1"/>
</dbReference>
<dbReference type="EMBL" id="JAGFNY010000025">
    <property type="protein sequence ID" value="MBW7570680.1"/>
    <property type="molecule type" value="Genomic_DNA"/>
</dbReference>
<comment type="caution">
    <text evidence="6">The sequence shown here is derived from an EMBL/GenBank/DDBJ whole genome shotgun (WGS) entry which is preliminary data.</text>
</comment>
<dbReference type="InterPro" id="IPR038488">
    <property type="entry name" value="Integrase_DNA-bd_sf"/>
</dbReference>
<dbReference type="Proteomes" id="UP000731465">
    <property type="component" value="Unassembled WGS sequence"/>
</dbReference>
<evidence type="ECO:0000259" key="5">
    <source>
        <dbReference type="PROSITE" id="PS51898"/>
    </source>
</evidence>
<dbReference type="Gene3D" id="3.30.160.390">
    <property type="entry name" value="Integrase, DNA-binding domain"/>
    <property type="match status" value="1"/>
</dbReference>
<evidence type="ECO:0000256" key="3">
    <source>
        <dbReference type="ARBA" id="ARBA00023125"/>
    </source>
</evidence>
<dbReference type="InterPro" id="IPR050808">
    <property type="entry name" value="Phage_Integrase"/>
</dbReference>
<dbReference type="RefSeq" id="WP_219937902.1">
    <property type="nucleotide sequence ID" value="NZ_JAGFNY010000025.1"/>
</dbReference>